<dbReference type="EMBL" id="LSBJ02000001">
    <property type="protein sequence ID" value="OAQ73354.1"/>
    <property type="molecule type" value="Genomic_DNA"/>
</dbReference>
<dbReference type="Proteomes" id="UP000078397">
    <property type="component" value="Unassembled WGS sequence"/>
</dbReference>
<evidence type="ECO:0000256" key="1">
    <source>
        <dbReference type="SAM" id="MobiDB-lite"/>
    </source>
</evidence>
<dbReference type="KEGG" id="pchm:VFPPC_15292"/>
<evidence type="ECO:0000313" key="2">
    <source>
        <dbReference type="EMBL" id="OAQ73354.1"/>
    </source>
</evidence>
<name>A0A179G699_METCM</name>
<proteinExistence type="predicted"/>
<feature type="region of interest" description="Disordered" evidence="1">
    <location>
        <begin position="44"/>
        <end position="77"/>
    </location>
</feature>
<dbReference type="AlphaFoldDB" id="A0A179G699"/>
<dbReference type="RefSeq" id="XP_018149437.1">
    <property type="nucleotide sequence ID" value="XM_018293045.1"/>
</dbReference>
<protein>
    <submittedName>
        <fullName evidence="2">Uncharacterized protein</fullName>
    </submittedName>
</protein>
<dbReference type="GeneID" id="28857039"/>
<reference evidence="2 3" key="1">
    <citation type="journal article" date="2016" name="PLoS Pathog.">
        <title>Biosynthesis of antibiotic leucinostatins in bio-control fungus Purpureocillium lilacinum and their inhibition on phytophthora revealed by genome mining.</title>
        <authorList>
            <person name="Wang G."/>
            <person name="Liu Z."/>
            <person name="Lin R."/>
            <person name="Li E."/>
            <person name="Mao Z."/>
            <person name="Ling J."/>
            <person name="Yang Y."/>
            <person name="Yin W.B."/>
            <person name="Xie B."/>
        </authorList>
    </citation>
    <scope>NUCLEOTIDE SEQUENCE [LARGE SCALE GENOMIC DNA]</scope>
    <source>
        <strain evidence="2">170</strain>
    </source>
</reference>
<keyword evidence="3" id="KW-1185">Reference proteome</keyword>
<evidence type="ECO:0000313" key="3">
    <source>
        <dbReference type="Proteomes" id="UP000078397"/>
    </source>
</evidence>
<accession>A0A179G699</accession>
<comment type="caution">
    <text evidence="2">The sequence shown here is derived from an EMBL/GenBank/DDBJ whole genome shotgun (WGS) entry which is preliminary data.</text>
</comment>
<sequence length="231" mass="25267">MENIKVSFPLQYLRATPEGIERQQGQATLTLSVDHRVLYSAAEPGVGSREPRAGSATPSFFFGGGEEESGQLRGSEKQMRCKEASGGTTVFSILALLVPVSSPKTQPGLHLKGQLVHVKFLRMKKKKLKIPCPADMSWRRSPIKCCTATEPAQYACISIQCCLSYFASGRQPCRIERMRWSDVSCSPQPVPRTAQCHQPVCLSDLYYVATGKLSGSSNSVVDVEAARQQLA</sequence>
<organism evidence="2 3">
    <name type="scientific">Pochonia chlamydosporia 170</name>
    <dbReference type="NCBI Taxonomy" id="1380566"/>
    <lineage>
        <taxon>Eukaryota</taxon>
        <taxon>Fungi</taxon>
        <taxon>Dikarya</taxon>
        <taxon>Ascomycota</taxon>
        <taxon>Pezizomycotina</taxon>
        <taxon>Sordariomycetes</taxon>
        <taxon>Hypocreomycetidae</taxon>
        <taxon>Hypocreales</taxon>
        <taxon>Clavicipitaceae</taxon>
        <taxon>Pochonia</taxon>
    </lineage>
</organism>
<gene>
    <name evidence="2" type="ORF">VFPPC_15292</name>
</gene>